<dbReference type="Pfam" id="PF02684">
    <property type="entry name" value="LpxB"/>
    <property type="match status" value="1"/>
</dbReference>
<keyword evidence="6 11" id="KW-0328">Glycosyltransferase</keyword>
<evidence type="ECO:0000256" key="6">
    <source>
        <dbReference type="ARBA" id="ARBA00022676"/>
    </source>
</evidence>
<evidence type="ECO:0000256" key="2">
    <source>
        <dbReference type="ARBA" id="ARBA00012687"/>
    </source>
</evidence>
<protein>
    <recommendedName>
        <fullName evidence="3 10">Lipid-A-disaccharide synthase</fullName>
        <ecNumber evidence="2 10">2.4.1.182</ecNumber>
    </recommendedName>
</protein>
<comment type="caution">
    <text evidence="11">The sequence shown here is derived from an EMBL/GenBank/DDBJ whole genome shotgun (WGS) entry which is preliminary data.</text>
</comment>
<dbReference type="InterPro" id="IPR003835">
    <property type="entry name" value="Glyco_trans_19"/>
</dbReference>
<dbReference type="GO" id="GO:0009245">
    <property type="term" value="P:lipid A biosynthetic process"/>
    <property type="evidence" value="ECO:0007669"/>
    <property type="project" value="UniProtKB-UniRule"/>
</dbReference>
<dbReference type="NCBIfam" id="TIGR00215">
    <property type="entry name" value="lpxB"/>
    <property type="match status" value="1"/>
</dbReference>
<dbReference type="EMBL" id="JABFRW010000082">
    <property type="protein sequence ID" value="NOT33954.1"/>
    <property type="molecule type" value="Genomic_DNA"/>
</dbReference>
<evidence type="ECO:0000256" key="9">
    <source>
        <dbReference type="ARBA" id="ARBA00048975"/>
    </source>
</evidence>
<dbReference type="EC" id="2.4.1.182" evidence="2 10"/>
<dbReference type="GO" id="GO:0016020">
    <property type="term" value="C:membrane"/>
    <property type="evidence" value="ECO:0007669"/>
    <property type="project" value="GOC"/>
</dbReference>
<dbReference type="AlphaFoldDB" id="A0A849SMX0"/>
<evidence type="ECO:0000256" key="4">
    <source>
        <dbReference type="ARBA" id="ARBA00022516"/>
    </source>
</evidence>
<comment type="function">
    <text evidence="1">Condensation of UDP-2,3-diacylglucosamine and 2,3-diacylglucosamine-1-phosphate to form lipid A disaccharide, a precursor of lipid A, a phosphorylated glycolipid that anchors the lipopolysaccharide to the outer membrane of the cell.</text>
</comment>
<evidence type="ECO:0000256" key="1">
    <source>
        <dbReference type="ARBA" id="ARBA00002056"/>
    </source>
</evidence>
<keyword evidence="4" id="KW-0444">Lipid biosynthesis</keyword>
<reference evidence="11 12" key="1">
    <citation type="submission" date="2020-04" db="EMBL/GenBank/DDBJ databases">
        <title>Metagenomic profiling of ammonia- and methane-oxidizing microorganisms in a Dutch drinking water treatment plant.</title>
        <authorList>
            <person name="Poghosyan L."/>
            <person name="Leucker S."/>
        </authorList>
    </citation>
    <scope>NUCLEOTIDE SEQUENCE [LARGE SCALE GENOMIC DNA]</scope>
    <source>
        <strain evidence="11">S-RSF-IL-03</strain>
    </source>
</reference>
<accession>A0A849SMX0</accession>
<dbReference type="GO" id="GO:0005543">
    <property type="term" value="F:phospholipid binding"/>
    <property type="evidence" value="ECO:0007669"/>
    <property type="project" value="TreeGrafter"/>
</dbReference>
<evidence type="ECO:0000256" key="8">
    <source>
        <dbReference type="ARBA" id="ARBA00023098"/>
    </source>
</evidence>
<evidence type="ECO:0000313" key="12">
    <source>
        <dbReference type="Proteomes" id="UP000580839"/>
    </source>
</evidence>
<keyword evidence="5" id="KW-0441">Lipid A biosynthesis</keyword>
<dbReference type="PANTHER" id="PTHR30372:SF4">
    <property type="entry name" value="LIPID-A-DISACCHARIDE SYNTHASE, MITOCHONDRIAL-RELATED"/>
    <property type="match status" value="1"/>
</dbReference>
<keyword evidence="8" id="KW-0443">Lipid metabolism</keyword>
<evidence type="ECO:0000256" key="5">
    <source>
        <dbReference type="ARBA" id="ARBA00022556"/>
    </source>
</evidence>
<organism evidence="11 12">
    <name type="scientific">Eiseniibacteriota bacterium</name>
    <dbReference type="NCBI Taxonomy" id="2212470"/>
    <lineage>
        <taxon>Bacteria</taxon>
        <taxon>Candidatus Eiseniibacteriota</taxon>
    </lineage>
</organism>
<evidence type="ECO:0000256" key="3">
    <source>
        <dbReference type="ARBA" id="ARBA00020902"/>
    </source>
</evidence>
<comment type="catalytic activity">
    <reaction evidence="9">
        <text>a lipid X + a UDP-2-N,3-O-bis[(3R)-3-hydroxyacyl]-alpha-D-glucosamine = a lipid A disaccharide + UDP + H(+)</text>
        <dbReference type="Rhea" id="RHEA:67828"/>
        <dbReference type="ChEBI" id="CHEBI:15378"/>
        <dbReference type="ChEBI" id="CHEBI:58223"/>
        <dbReference type="ChEBI" id="CHEBI:137748"/>
        <dbReference type="ChEBI" id="CHEBI:176338"/>
        <dbReference type="ChEBI" id="CHEBI:176343"/>
        <dbReference type="EC" id="2.4.1.182"/>
    </reaction>
</comment>
<name>A0A849SMX0_UNCEI</name>
<dbReference type="PANTHER" id="PTHR30372">
    <property type="entry name" value="LIPID-A-DISACCHARIDE SYNTHASE"/>
    <property type="match status" value="1"/>
</dbReference>
<dbReference type="Proteomes" id="UP000580839">
    <property type="component" value="Unassembled WGS sequence"/>
</dbReference>
<proteinExistence type="predicted"/>
<dbReference type="SUPFAM" id="SSF53756">
    <property type="entry name" value="UDP-Glycosyltransferase/glycogen phosphorylase"/>
    <property type="match status" value="1"/>
</dbReference>
<sequence>MVDDLTKRFLIVTGEASGDRHAARLVEAVSRIGAARWEGIAGPELRACGVAALERAEDLAVIGFSGILARLPRLFAARDRVLRAYEASRPDAVVLVDYPGFNLRLGPELKARGAKVFYYIAPQVWAWHPERAREMARWVDALAVVFPFEEAIFRNAGVRVTYVGHPLLDDLHAEVSPDELRRSLGIPDTARLLGLLPGSRRQELARHLAPLLETARELQRSRADLHAVVACAPGMRDDPALRGASGPRLHVIEGRTHAIQQAATACAVASGTATLETALFATPLVVLYRTGWLNYLLARRLVTIGRIGLPNIVAGEDVVPELVQDALTPERLMALLVPWLDDPTQRAACVQRLARVRERLGHGGAAQGAARVLWELAS</sequence>
<evidence type="ECO:0000256" key="7">
    <source>
        <dbReference type="ARBA" id="ARBA00022679"/>
    </source>
</evidence>
<gene>
    <name evidence="11" type="primary">lpxB</name>
    <name evidence="11" type="ORF">HOP12_07265</name>
</gene>
<dbReference type="GO" id="GO:0008915">
    <property type="term" value="F:lipid-A-disaccharide synthase activity"/>
    <property type="evidence" value="ECO:0007669"/>
    <property type="project" value="UniProtKB-UniRule"/>
</dbReference>
<keyword evidence="7 11" id="KW-0808">Transferase</keyword>
<evidence type="ECO:0000256" key="10">
    <source>
        <dbReference type="NCBIfam" id="TIGR00215"/>
    </source>
</evidence>
<evidence type="ECO:0000313" key="11">
    <source>
        <dbReference type="EMBL" id="NOT33954.1"/>
    </source>
</evidence>